<feature type="compositionally biased region" description="Basic and acidic residues" evidence="1">
    <location>
        <begin position="109"/>
        <end position="121"/>
    </location>
</feature>
<proteinExistence type="predicted"/>
<name>N4XI77_COCH4</name>
<evidence type="ECO:0000313" key="2">
    <source>
        <dbReference type="EMBL" id="ENI08268.1"/>
    </source>
</evidence>
<dbReference type="HOGENOM" id="CLU_2157935_0_0_1"/>
<reference evidence="2 3" key="1">
    <citation type="journal article" date="2012" name="PLoS Pathog.">
        <title>Diverse lifestyles and strategies of plant pathogenesis encoded in the genomes of eighteen Dothideomycetes fungi.</title>
        <authorList>
            <person name="Ohm R.A."/>
            <person name="Feau N."/>
            <person name="Henrissat B."/>
            <person name="Schoch C.L."/>
            <person name="Horwitz B.A."/>
            <person name="Barry K.W."/>
            <person name="Condon B.J."/>
            <person name="Copeland A.C."/>
            <person name="Dhillon B."/>
            <person name="Glaser F."/>
            <person name="Hesse C.N."/>
            <person name="Kosti I."/>
            <person name="LaButti K."/>
            <person name="Lindquist E.A."/>
            <person name="Lucas S."/>
            <person name="Salamov A.A."/>
            <person name="Bradshaw R.E."/>
            <person name="Ciuffetti L."/>
            <person name="Hamelin R.C."/>
            <person name="Kema G.H.J."/>
            <person name="Lawrence C."/>
            <person name="Scott J.A."/>
            <person name="Spatafora J.W."/>
            <person name="Turgeon B.G."/>
            <person name="de Wit P.J.G.M."/>
            <person name="Zhong S."/>
            <person name="Goodwin S.B."/>
            <person name="Grigoriev I.V."/>
        </authorList>
    </citation>
    <scope>NUCLEOTIDE SEQUENCE [LARGE SCALE GENOMIC DNA]</scope>
    <source>
        <strain evidence="3">C4 / ATCC 48331 / race T</strain>
    </source>
</reference>
<organism evidence="2 3">
    <name type="scientific">Cochliobolus heterostrophus (strain C4 / ATCC 48331 / race T)</name>
    <name type="common">Southern corn leaf blight fungus</name>
    <name type="synonym">Bipolaris maydis</name>
    <dbReference type="NCBI Taxonomy" id="665024"/>
    <lineage>
        <taxon>Eukaryota</taxon>
        <taxon>Fungi</taxon>
        <taxon>Dikarya</taxon>
        <taxon>Ascomycota</taxon>
        <taxon>Pezizomycotina</taxon>
        <taxon>Dothideomycetes</taxon>
        <taxon>Pleosporomycetidae</taxon>
        <taxon>Pleosporales</taxon>
        <taxon>Pleosporineae</taxon>
        <taxon>Pleosporaceae</taxon>
        <taxon>Bipolaris</taxon>
    </lineage>
</organism>
<reference evidence="3" key="2">
    <citation type="journal article" date="2013" name="PLoS Genet.">
        <title>Comparative genome structure, secondary metabolite, and effector coding capacity across Cochliobolus pathogens.</title>
        <authorList>
            <person name="Condon B.J."/>
            <person name="Leng Y."/>
            <person name="Wu D."/>
            <person name="Bushley K.E."/>
            <person name="Ohm R.A."/>
            <person name="Otillar R."/>
            <person name="Martin J."/>
            <person name="Schackwitz W."/>
            <person name="Grimwood J."/>
            <person name="MohdZainudin N."/>
            <person name="Xue C."/>
            <person name="Wang R."/>
            <person name="Manning V.A."/>
            <person name="Dhillon B."/>
            <person name="Tu Z.J."/>
            <person name="Steffenson B.J."/>
            <person name="Salamov A."/>
            <person name="Sun H."/>
            <person name="Lowry S."/>
            <person name="LaButti K."/>
            <person name="Han J."/>
            <person name="Copeland A."/>
            <person name="Lindquist E."/>
            <person name="Barry K."/>
            <person name="Schmutz J."/>
            <person name="Baker S.E."/>
            <person name="Ciuffetti L.M."/>
            <person name="Grigoriev I.V."/>
            <person name="Zhong S."/>
            <person name="Turgeon B.G."/>
        </authorList>
    </citation>
    <scope>NUCLEOTIDE SEQUENCE [LARGE SCALE GENOMIC DNA]</scope>
    <source>
        <strain evidence="3">C4 / ATCC 48331 / race T</strain>
    </source>
</reference>
<gene>
    <name evidence="2" type="ORF">COCC4DRAFT_130048</name>
</gene>
<sequence length="127" mass="14649">MVSLVHRYLPNNKQTGLTAHEAARIKFWNVQAGLMRGARRGRILNAHFTRNKKNVGKEALDVRLYSRQGPESTMYRVQPSFDVTVLWFETFETASCCHQNEDTEDEIPKDDTRYSKSDDPNPNHIIA</sequence>
<evidence type="ECO:0000313" key="3">
    <source>
        <dbReference type="Proteomes" id="UP000012338"/>
    </source>
</evidence>
<protein>
    <submittedName>
        <fullName evidence="2">Uncharacterized protein</fullName>
    </submittedName>
</protein>
<keyword evidence="3" id="KW-1185">Reference proteome</keyword>
<accession>N4XI77</accession>
<feature type="region of interest" description="Disordered" evidence="1">
    <location>
        <begin position="98"/>
        <end position="127"/>
    </location>
</feature>
<dbReference type="AlphaFoldDB" id="N4XI77"/>
<evidence type="ECO:0000256" key="1">
    <source>
        <dbReference type="SAM" id="MobiDB-lite"/>
    </source>
</evidence>
<dbReference type="EMBL" id="KB733448">
    <property type="protein sequence ID" value="ENI08268.1"/>
    <property type="molecule type" value="Genomic_DNA"/>
</dbReference>
<dbReference type="Proteomes" id="UP000012338">
    <property type="component" value="Unassembled WGS sequence"/>
</dbReference>